<protein>
    <submittedName>
        <fullName evidence="3">Protein BREAKING OF ASYMMETRY IN THE STOMATAL LINEAGE</fullName>
    </submittedName>
</protein>
<dbReference type="RefSeq" id="XP_060670997.1">
    <property type="nucleotide sequence ID" value="XM_060815014.1"/>
</dbReference>
<dbReference type="GeneID" id="132800754"/>
<evidence type="ECO:0000256" key="1">
    <source>
        <dbReference type="SAM" id="MobiDB-lite"/>
    </source>
</evidence>
<organism evidence="2 3">
    <name type="scientific">Ziziphus jujuba</name>
    <name type="common">Chinese jujube</name>
    <name type="synonym">Ziziphus sativa</name>
    <dbReference type="NCBI Taxonomy" id="326968"/>
    <lineage>
        <taxon>Eukaryota</taxon>
        <taxon>Viridiplantae</taxon>
        <taxon>Streptophyta</taxon>
        <taxon>Embryophyta</taxon>
        <taxon>Tracheophyta</taxon>
        <taxon>Spermatophyta</taxon>
        <taxon>Magnoliopsida</taxon>
        <taxon>eudicotyledons</taxon>
        <taxon>Gunneridae</taxon>
        <taxon>Pentapetalae</taxon>
        <taxon>rosids</taxon>
        <taxon>fabids</taxon>
        <taxon>Rosales</taxon>
        <taxon>Rhamnaceae</taxon>
        <taxon>Paliureae</taxon>
        <taxon>Ziziphus</taxon>
    </lineage>
</organism>
<keyword evidence="2" id="KW-1185">Reference proteome</keyword>
<reference evidence="3" key="2">
    <citation type="submission" date="2025-08" db="UniProtKB">
        <authorList>
            <consortium name="RefSeq"/>
        </authorList>
    </citation>
    <scope>IDENTIFICATION</scope>
    <source>
        <tissue evidence="3">Seedling</tissue>
    </source>
</reference>
<feature type="compositionally biased region" description="Basic and acidic residues" evidence="1">
    <location>
        <begin position="25"/>
        <end position="41"/>
    </location>
</feature>
<accession>A0ABM4A2P9</accession>
<proteinExistence type="predicted"/>
<gene>
    <name evidence="3" type="primary">LOC132800754</name>
</gene>
<feature type="compositionally biased region" description="Polar residues" evidence="1">
    <location>
        <begin position="1"/>
        <end position="11"/>
    </location>
</feature>
<name>A0ABM4A2P9_ZIZJJ</name>
<evidence type="ECO:0000313" key="2">
    <source>
        <dbReference type="Proteomes" id="UP001652623"/>
    </source>
</evidence>
<reference evidence="2" key="1">
    <citation type="submission" date="2025-05" db="UniProtKB">
        <authorList>
            <consortium name="RefSeq"/>
        </authorList>
    </citation>
    <scope>NUCLEOTIDE SEQUENCE [LARGE SCALE GENOMIC DNA]</scope>
</reference>
<sequence>MDLDTNCNSRSNKAKKKISTPQKKCSREGQLELGSTREVKDTTTVQPLERSHIEEPSWPHFAEEDYIVFCFKEDGDFDVVKDGYNKSEASSCIDCRTRSSRPVNRKVSEKGLQLHYVEDTRTVERCRNDGDSIMSDQKH</sequence>
<feature type="region of interest" description="Disordered" evidence="1">
    <location>
        <begin position="1"/>
        <end position="46"/>
    </location>
</feature>
<dbReference type="Proteomes" id="UP001652623">
    <property type="component" value="Chromosome 2"/>
</dbReference>
<evidence type="ECO:0000313" key="3">
    <source>
        <dbReference type="RefSeq" id="XP_060670997.1"/>
    </source>
</evidence>